<feature type="domain" description="DDE-1" evidence="1">
    <location>
        <begin position="2"/>
        <end position="104"/>
    </location>
</feature>
<keyword evidence="3" id="KW-1185">Reference proteome</keyword>
<organism evidence="2 3">
    <name type="scientific">Crocuta crocuta</name>
    <name type="common">Spotted hyena</name>
    <dbReference type="NCBI Taxonomy" id="9678"/>
    <lineage>
        <taxon>Eukaryota</taxon>
        <taxon>Metazoa</taxon>
        <taxon>Chordata</taxon>
        <taxon>Craniata</taxon>
        <taxon>Vertebrata</taxon>
        <taxon>Euteleostomi</taxon>
        <taxon>Mammalia</taxon>
        <taxon>Eutheria</taxon>
        <taxon>Laurasiatheria</taxon>
        <taxon>Carnivora</taxon>
        <taxon>Feliformia</taxon>
        <taxon>Hyaenidae</taxon>
        <taxon>Crocuta</taxon>
    </lineage>
</organism>
<dbReference type="EMBL" id="VOAJ01024678">
    <property type="protein sequence ID" value="KAF0870421.1"/>
    <property type="molecule type" value="Genomic_DNA"/>
</dbReference>
<dbReference type="GO" id="GO:0003676">
    <property type="term" value="F:nucleic acid binding"/>
    <property type="evidence" value="ECO:0007669"/>
    <property type="project" value="InterPro"/>
</dbReference>
<proteinExistence type="predicted"/>
<reference evidence="2 3" key="1">
    <citation type="submission" date="2019-11" db="EMBL/GenBank/DDBJ databases">
        <authorList>
            <person name="Yang C."/>
            <person name="Li F."/>
        </authorList>
    </citation>
    <scope>NUCLEOTIDE SEQUENCE [LARGE SCALE GENOMIC DNA]</scope>
    <source>
        <strain evidence="2">KB4526</strain>
        <tissue evidence="2">Muscle</tissue>
    </source>
</reference>
<evidence type="ECO:0000259" key="1">
    <source>
        <dbReference type="Pfam" id="PF03184"/>
    </source>
</evidence>
<protein>
    <submittedName>
        <fullName evidence="2">TIGD1 protein</fullName>
    </submittedName>
</protein>
<dbReference type="Pfam" id="PF03184">
    <property type="entry name" value="DDE_1"/>
    <property type="match status" value="1"/>
</dbReference>
<dbReference type="AlphaFoldDB" id="A0A6G1A423"/>
<sequence>NQLKITWRSNSKAWVTRSFFAEWINELSSPAVKNYLFAKSLPLKALLVMDNASVQPPGFEDDLLEEFEFIKVKFLPPNATPILWAMDQQVILYFKKLYSRAVSQQ</sequence>
<dbReference type="InterPro" id="IPR004875">
    <property type="entry name" value="DDE_SF_endonuclease_dom"/>
</dbReference>
<feature type="non-terminal residue" evidence="2">
    <location>
        <position position="1"/>
    </location>
</feature>
<gene>
    <name evidence="2" type="primary">Tigd1_17</name>
    <name evidence="2" type="ORF">FOF47_R22813</name>
</gene>
<dbReference type="Proteomes" id="UP000475037">
    <property type="component" value="Unassembled WGS sequence"/>
</dbReference>
<accession>A0A6G1A423</accession>
<feature type="non-terminal residue" evidence="2">
    <location>
        <position position="105"/>
    </location>
</feature>
<evidence type="ECO:0000313" key="2">
    <source>
        <dbReference type="EMBL" id="KAF0870421.1"/>
    </source>
</evidence>
<comment type="caution">
    <text evidence="2">The sequence shown here is derived from an EMBL/GenBank/DDBJ whole genome shotgun (WGS) entry which is preliminary data.</text>
</comment>
<name>A0A6G1A423_CROCR</name>
<evidence type="ECO:0000313" key="3">
    <source>
        <dbReference type="Proteomes" id="UP000475037"/>
    </source>
</evidence>